<dbReference type="PANTHER" id="PTHR43814">
    <property type="entry name" value="ARGININOSUCCINATE LYASE"/>
    <property type="match status" value="1"/>
</dbReference>
<sequence length="427" mass="47936">MKLWDKGYSIEKNIETFTVGNDRELDLHLAKYDVLGSLAHAQMLKEIGLLSAEELEGIEKEISLILKQIVEDSFEIEDHFEDVHSKVEHLLTEKLGEAGKKIHTARSRNDQVLVDLHLFARDELQEVKGLIRKLFDRLISLSEQYKGVLLPGYTHFQVAMPSSFGLWFGAYAESLIDDIHLLNAAYKIADQNPLGSAAGYGSSFPINRTSTTEKMGFTTLKYNSVAAQMSRGKLEKSISFGLASAAGTLSKLSMDVCLYMSQNFGFVTFPDHLTTGSSIMPHKKNPDVFELVRAKCNKIQALPTELIMVTNNLPSGYHRDFQILKESLFSALFTLKSCLKISEYMLQHIIINKKAIDDPKYDYLYTVESVNKEVINGLPFREAYQKVGQAVQAGTYVPDKDVKHAHEGSIGNLCNEEIKEKMREALG</sequence>
<dbReference type="Gene3D" id="1.20.200.10">
    <property type="entry name" value="Fumarase/aspartase (Central domain)"/>
    <property type="match status" value="1"/>
</dbReference>
<protein>
    <recommendedName>
        <fullName evidence="3 5">Argininosuccinate lyase</fullName>
        <shortName evidence="5">ASAL</shortName>
        <ecNumber evidence="3 5">4.3.2.1</ecNumber>
    </recommendedName>
    <alternativeName>
        <fullName evidence="5">Arginosuccinase</fullName>
    </alternativeName>
</protein>
<dbReference type="EMBL" id="JAEUGD010000058">
    <property type="protein sequence ID" value="MBL6448063.1"/>
    <property type="molecule type" value="Genomic_DNA"/>
</dbReference>
<keyword evidence="5" id="KW-0963">Cytoplasm</keyword>
<name>A0A937G013_9BACT</name>
<dbReference type="SUPFAM" id="SSF48557">
    <property type="entry name" value="L-aspartase-like"/>
    <property type="match status" value="1"/>
</dbReference>
<evidence type="ECO:0000256" key="3">
    <source>
        <dbReference type="ARBA" id="ARBA00012338"/>
    </source>
</evidence>
<organism evidence="7 8">
    <name type="scientific">Fulvivirga marina</name>
    <dbReference type="NCBI Taxonomy" id="2494733"/>
    <lineage>
        <taxon>Bacteria</taxon>
        <taxon>Pseudomonadati</taxon>
        <taxon>Bacteroidota</taxon>
        <taxon>Cytophagia</taxon>
        <taxon>Cytophagales</taxon>
        <taxon>Fulvivirgaceae</taxon>
        <taxon>Fulvivirga</taxon>
    </lineage>
</organism>
<reference evidence="7" key="1">
    <citation type="submission" date="2021-01" db="EMBL/GenBank/DDBJ databases">
        <title>Fulvivirga kasyanovii gen. nov., sp nov., a novel member of the phylum Bacteroidetes isolated from seawater in a mussel farm.</title>
        <authorList>
            <person name="Zhao L.-H."/>
            <person name="Wang Z.-J."/>
        </authorList>
    </citation>
    <scope>NUCLEOTIDE SEQUENCE</scope>
    <source>
        <strain evidence="7">29W222</strain>
    </source>
</reference>
<evidence type="ECO:0000256" key="4">
    <source>
        <dbReference type="ARBA" id="ARBA00022571"/>
    </source>
</evidence>
<dbReference type="NCBIfam" id="TIGR00838">
    <property type="entry name" value="argH"/>
    <property type="match status" value="1"/>
</dbReference>
<gene>
    <name evidence="5 7" type="primary">argH</name>
    <name evidence="7" type="ORF">JMN32_17225</name>
</gene>
<dbReference type="RefSeq" id="WP_202857601.1">
    <property type="nucleotide sequence ID" value="NZ_JAEUGD010000058.1"/>
</dbReference>
<dbReference type="InterPro" id="IPR022761">
    <property type="entry name" value="Fumarate_lyase_N"/>
</dbReference>
<evidence type="ECO:0000313" key="7">
    <source>
        <dbReference type="EMBL" id="MBL6448063.1"/>
    </source>
</evidence>
<dbReference type="CDD" id="cd01359">
    <property type="entry name" value="Argininosuccinate_lyase"/>
    <property type="match status" value="1"/>
</dbReference>
<dbReference type="InterPro" id="IPR020557">
    <property type="entry name" value="Fumarate_lyase_CS"/>
</dbReference>
<dbReference type="InterPro" id="IPR008948">
    <property type="entry name" value="L-Aspartase-like"/>
</dbReference>
<dbReference type="InterPro" id="IPR024083">
    <property type="entry name" value="Fumarase/histidase_N"/>
</dbReference>
<keyword evidence="8" id="KW-1185">Reference proteome</keyword>
<dbReference type="AlphaFoldDB" id="A0A937G013"/>
<dbReference type="Proteomes" id="UP000614216">
    <property type="component" value="Unassembled WGS sequence"/>
</dbReference>
<dbReference type="PRINTS" id="PR00149">
    <property type="entry name" value="FUMRATELYASE"/>
</dbReference>
<dbReference type="InterPro" id="IPR009049">
    <property type="entry name" value="Argininosuccinate_lyase"/>
</dbReference>
<evidence type="ECO:0000256" key="2">
    <source>
        <dbReference type="ARBA" id="ARBA00004941"/>
    </source>
</evidence>
<comment type="subcellular location">
    <subcellularLocation>
        <location evidence="5">Cytoplasm</location>
    </subcellularLocation>
</comment>
<dbReference type="PROSITE" id="PS00163">
    <property type="entry name" value="FUMARATE_LYASES"/>
    <property type="match status" value="1"/>
</dbReference>
<dbReference type="Gene3D" id="1.10.275.10">
    <property type="entry name" value="Fumarase/aspartase (N-terminal domain)"/>
    <property type="match status" value="1"/>
</dbReference>
<dbReference type="GO" id="GO:0005829">
    <property type="term" value="C:cytosol"/>
    <property type="evidence" value="ECO:0007669"/>
    <property type="project" value="TreeGrafter"/>
</dbReference>
<dbReference type="Pfam" id="PF00206">
    <property type="entry name" value="Lyase_1"/>
    <property type="match status" value="1"/>
</dbReference>
<comment type="pathway">
    <text evidence="2 5">Amino-acid biosynthesis; L-arginine biosynthesis; L-arginine from L-ornithine and carbamoyl phosphate: step 3/3.</text>
</comment>
<evidence type="ECO:0000259" key="6">
    <source>
        <dbReference type="Pfam" id="PF00206"/>
    </source>
</evidence>
<comment type="catalytic activity">
    <reaction evidence="1 5">
        <text>2-(N(omega)-L-arginino)succinate = fumarate + L-arginine</text>
        <dbReference type="Rhea" id="RHEA:24020"/>
        <dbReference type="ChEBI" id="CHEBI:29806"/>
        <dbReference type="ChEBI" id="CHEBI:32682"/>
        <dbReference type="ChEBI" id="CHEBI:57472"/>
        <dbReference type="EC" id="4.3.2.1"/>
    </reaction>
</comment>
<proteinExistence type="inferred from homology"/>
<keyword evidence="5" id="KW-0028">Amino-acid biosynthesis</keyword>
<evidence type="ECO:0000256" key="1">
    <source>
        <dbReference type="ARBA" id="ARBA00000985"/>
    </source>
</evidence>
<dbReference type="EC" id="4.3.2.1" evidence="3 5"/>
<dbReference type="PANTHER" id="PTHR43814:SF1">
    <property type="entry name" value="ARGININOSUCCINATE LYASE"/>
    <property type="match status" value="1"/>
</dbReference>
<comment type="similarity">
    <text evidence="5">Belongs to the lyase 1 family. Argininosuccinate lyase subfamily.</text>
</comment>
<keyword evidence="5 7" id="KW-0456">Lyase</keyword>
<dbReference type="Gene3D" id="1.10.40.30">
    <property type="entry name" value="Fumarase/aspartase (C-terminal domain)"/>
    <property type="match status" value="1"/>
</dbReference>
<evidence type="ECO:0000256" key="5">
    <source>
        <dbReference type="HAMAP-Rule" id="MF_00006"/>
    </source>
</evidence>
<feature type="domain" description="Fumarate lyase N-terminal" evidence="6">
    <location>
        <begin position="25"/>
        <end position="300"/>
    </location>
</feature>
<evidence type="ECO:0000313" key="8">
    <source>
        <dbReference type="Proteomes" id="UP000614216"/>
    </source>
</evidence>
<dbReference type="GO" id="GO:0042450">
    <property type="term" value="P:L-arginine biosynthetic process via ornithine"/>
    <property type="evidence" value="ECO:0007669"/>
    <property type="project" value="UniProtKB-UniRule"/>
</dbReference>
<dbReference type="GO" id="GO:0004056">
    <property type="term" value="F:argininosuccinate lyase activity"/>
    <property type="evidence" value="ECO:0007669"/>
    <property type="project" value="UniProtKB-UniRule"/>
</dbReference>
<dbReference type="InterPro" id="IPR000362">
    <property type="entry name" value="Fumarate_lyase_fam"/>
</dbReference>
<dbReference type="PRINTS" id="PR00145">
    <property type="entry name" value="ARGSUCLYASE"/>
</dbReference>
<accession>A0A937G013</accession>
<keyword evidence="4 5" id="KW-0055">Arginine biosynthesis</keyword>
<comment type="caution">
    <text evidence="7">The sequence shown here is derived from an EMBL/GenBank/DDBJ whole genome shotgun (WGS) entry which is preliminary data.</text>
</comment>
<dbReference type="HAMAP" id="MF_00006">
    <property type="entry name" value="Arg_succ_lyase"/>
    <property type="match status" value="1"/>
</dbReference>